<protein>
    <submittedName>
        <fullName evidence="2">Uncharacterized protein</fullName>
    </submittedName>
</protein>
<gene>
    <name evidence="2" type="ORF">METZ01_LOCUS188592</name>
</gene>
<evidence type="ECO:0000256" key="1">
    <source>
        <dbReference type="SAM" id="MobiDB-lite"/>
    </source>
</evidence>
<evidence type="ECO:0000313" key="2">
    <source>
        <dbReference type="EMBL" id="SVB35738.1"/>
    </source>
</evidence>
<sequence>MHQPAGKGKFPGPLSGAVQSLDPEYL</sequence>
<accession>A0A382DBE0</accession>
<dbReference type="AlphaFoldDB" id="A0A382DBE0"/>
<reference evidence="2" key="1">
    <citation type="submission" date="2018-05" db="EMBL/GenBank/DDBJ databases">
        <authorList>
            <person name="Lanie J.A."/>
            <person name="Ng W.-L."/>
            <person name="Kazmierczak K.M."/>
            <person name="Andrzejewski T.M."/>
            <person name="Davidsen T.M."/>
            <person name="Wayne K.J."/>
            <person name="Tettelin H."/>
            <person name="Glass J.I."/>
            <person name="Rusch D."/>
            <person name="Podicherti R."/>
            <person name="Tsui H.-C.T."/>
            <person name="Winkler M.E."/>
        </authorList>
    </citation>
    <scope>NUCLEOTIDE SEQUENCE</scope>
</reference>
<name>A0A382DBE0_9ZZZZ</name>
<organism evidence="2">
    <name type="scientific">marine metagenome</name>
    <dbReference type="NCBI Taxonomy" id="408172"/>
    <lineage>
        <taxon>unclassified sequences</taxon>
        <taxon>metagenomes</taxon>
        <taxon>ecological metagenomes</taxon>
    </lineage>
</organism>
<feature type="region of interest" description="Disordered" evidence="1">
    <location>
        <begin position="1"/>
        <end position="26"/>
    </location>
</feature>
<dbReference type="EMBL" id="UINC01038558">
    <property type="protein sequence ID" value="SVB35738.1"/>
    <property type="molecule type" value="Genomic_DNA"/>
</dbReference>
<proteinExistence type="predicted"/>